<keyword evidence="3" id="KW-1185">Reference proteome</keyword>
<feature type="transmembrane region" description="Helical" evidence="1">
    <location>
        <begin position="212"/>
        <end position="229"/>
    </location>
</feature>
<feature type="transmembrane region" description="Helical" evidence="1">
    <location>
        <begin position="20"/>
        <end position="41"/>
    </location>
</feature>
<protein>
    <submittedName>
        <fullName evidence="2">DUF1275 domain-containing protein</fullName>
    </submittedName>
</protein>
<dbReference type="RefSeq" id="WP_191174249.1">
    <property type="nucleotide sequence ID" value="NZ_JACWMW010000001.1"/>
</dbReference>
<keyword evidence="1" id="KW-0812">Transmembrane</keyword>
<dbReference type="InterPro" id="IPR010699">
    <property type="entry name" value="DUF1275"/>
</dbReference>
<keyword evidence="1" id="KW-0472">Membrane</keyword>
<dbReference type="EMBL" id="JACWMW010000001">
    <property type="protein sequence ID" value="MBD1384370.1"/>
    <property type="molecule type" value="Genomic_DNA"/>
</dbReference>
<sequence>MLQHIGHKRTNAHNIKLAALLSLTAGFVNAAGFLSFMVLTTNVTGHVALFAEKLAGGDTQSALVVGAWMLLFFAGAFVSSMIINMVGRNQRYAYTLPIIIEIIILVVAGSNLHWFATTISNNRVAAGSLLFAMGLQNAMVSIISGSVVRTTHLTGMFTDLGIELAASLYGKGTDKKNAVLYGKMFLRLVIIFFFFAGCIASSYIFHALHYKTFYIPAGLLVFGMLLDIFRIKTIKFYRRVKHALNSHAE</sequence>
<dbReference type="Pfam" id="PF06912">
    <property type="entry name" value="DUF1275"/>
    <property type="match status" value="1"/>
</dbReference>
<accession>A0ABR7X196</accession>
<organism evidence="2 3">
    <name type="scientific">Mucilaginibacter rigui</name>
    <dbReference type="NCBI Taxonomy" id="534635"/>
    <lineage>
        <taxon>Bacteria</taxon>
        <taxon>Pseudomonadati</taxon>
        <taxon>Bacteroidota</taxon>
        <taxon>Sphingobacteriia</taxon>
        <taxon>Sphingobacteriales</taxon>
        <taxon>Sphingobacteriaceae</taxon>
        <taxon>Mucilaginibacter</taxon>
    </lineage>
</organism>
<keyword evidence="1" id="KW-1133">Transmembrane helix</keyword>
<feature type="transmembrane region" description="Helical" evidence="1">
    <location>
        <begin position="128"/>
        <end position="148"/>
    </location>
</feature>
<proteinExistence type="predicted"/>
<feature type="transmembrane region" description="Helical" evidence="1">
    <location>
        <begin position="94"/>
        <end position="116"/>
    </location>
</feature>
<reference evidence="2 3" key="1">
    <citation type="submission" date="2020-09" db="EMBL/GenBank/DDBJ databases">
        <title>Novel species of Mucilaginibacter isolated from a glacier on the Tibetan Plateau.</title>
        <authorList>
            <person name="Liu Q."/>
            <person name="Xin Y.-H."/>
        </authorList>
    </citation>
    <scope>NUCLEOTIDE SEQUENCE [LARGE SCALE GENOMIC DNA]</scope>
    <source>
        <strain evidence="2 3">CGMCC 1.13878</strain>
    </source>
</reference>
<comment type="caution">
    <text evidence="2">The sequence shown here is derived from an EMBL/GenBank/DDBJ whole genome shotgun (WGS) entry which is preliminary data.</text>
</comment>
<name>A0ABR7X196_9SPHI</name>
<dbReference type="Proteomes" id="UP000618754">
    <property type="component" value="Unassembled WGS sequence"/>
</dbReference>
<gene>
    <name evidence="2" type="ORF">IDJ75_03700</name>
</gene>
<dbReference type="PANTHER" id="PTHR37314">
    <property type="entry name" value="SLR0142 PROTEIN"/>
    <property type="match status" value="1"/>
</dbReference>
<evidence type="ECO:0000256" key="1">
    <source>
        <dbReference type="SAM" id="Phobius"/>
    </source>
</evidence>
<evidence type="ECO:0000313" key="3">
    <source>
        <dbReference type="Proteomes" id="UP000618754"/>
    </source>
</evidence>
<feature type="transmembrane region" description="Helical" evidence="1">
    <location>
        <begin position="61"/>
        <end position="82"/>
    </location>
</feature>
<feature type="transmembrane region" description="Helical" evidence="1">
    <location>
        <begin position="185"/>
        <end position="206"/>
    </location>
</feature>
<dbReference type="PANTHER" id="PTHR37314:SF4">
    <property type="entry name" value="UPF0700 TRANSMEMBRANE PROTEIN YOAK"/>
    <property type="match status" value="1"/>
</dbReference>
<evidence type="ECO:0000313" key="2">
    <source>
        <dbReference type="EMBL" id="MBD1384370.1"/>
    </source>
</evidence>